<feature type="domain" description="BON" evidence="3">
    <location>
        <begin position="154"/>
        <end position="223"/>
    </location>
</feature>
<evidence type="ECO:0000313" key="6">
    <source>
        <dbReference type="Proteomes" id="UP001597097"/>
    </source>
</evidence>
<dbReference type="EMBL" id="JBHUCM010000054">
    <property type="protein sequence ID" value="MFD1546061.1"/>
    <property type="molecule type" value="Genomic_DNA"/>
</dbReference>
<evidence type="ECO:0000259" key="3">
    <source>
        <dbReference type="PROSITE" id="PS50914"/>
    </source>
</evidence>
<dbReference type="InterPro" id="IPR007055">
    <property type="entry name" value="BON_dom"/>
</dbReference>
<dbReference type="PROSITE" id="PS50914">
    <property type="entry name" value="BON"/>
    <property type="match status" value="1"/>
</dbReference>
<dbReference type="Pfam" id="PF00571">
    <property type="entry name" value="CBS"/>
    <property type="match status" value="2"/>
</dbReference>
<evidence type="ECO:0000256" key="1">
    <source>
        <dbReference type="ARBA" id="ARBA00023122"/>
    </source>
</evidence>
<dbReference type="InterPro" id="IPR051257">
    <property type="entry name" value="Diverse_CBS-Domain"/>
</dbReference>
<name>A0ABW4GV72_9ACTN</name>
<dbReference type="PANTHER" id="PTHR43080">
    <property type="entry name" value="CBS DOMAIN-CONTAINING PROTEIN CBSX3, MITOCHONDRIAL"/>
    <property type="match status" value="1"/>
</dbReference>
<protein>
    <submittedName>
        <fullName evidence="5">CBS domain-containing protein</fullName>
    </submittedName>
</protein>
<dbReference type="PIRSF" id="PIRSF036990">
    <property type="entry name" value="UCP036990_CBS_BON"/>
    <property type="match status" value="1"/>
</dbReference>
<feature type="domain" description="CBS" evidence="4">
    <location>
        <begin position="9"/>
        <end position="68"/>
    </location>
</feature>
<dbReference type="InterPro" id="IPR000644">
    <property type="entry name" value="CBS_dom"/>
</dbReference>
<sequence length="235" mass="25339">MRMTVADVMTTDVAAVNRNASFHTVADLLISKAVSGVPVLDDDNHVLGVVSEADLLAKEEFKERYYGEAYRPPLRARIRHSMGSEGSASYKSIGETAGELMTSPARVTTPDSPVVAAARLMDHHGVKRLPVVDADGKLVGIVSRRDLLKVFLRADEEIRELVLARIPISAMWTDPKGLDVKVAEGVVTLSGVVSKHSEAIAAVRMAEGIDGVVAVHDELTWQHDDVVDLPIWGGA</sequence>
<accession>A0ABW4GV72</accession>
<dbReference type="PANTHER" id="PTHR43080:SF29">
    <property type="entry name" value="OS02G0818000 PROTEIN"/>
    <property type="match status" value="1"/>
</dbReference>
<keyword evidence="6" id="KW-1185">Reference proteome</keyword>
<organism evidence="5 6">
    <name type="scientific">Nonomuraea guangzhouensis</name>
    <dbReference type="NCBI Taxonomy" id="1291555"/>
    <lineage>
        <taxon>Bacteria</taxon>
        <taxon>Bacillati</taxon>
        <taxon>Actinomycetota</taxon>
        <taxon>Actinomycetes</taxon>
        <taxon>Streptosporangiales</taxon>
        <taxon>Streptosporangiaceae</taxon>
        <taxon>Nonomuraea</taxon>
    </lineage>
</organism>
<dbReference type="CDD" id="cd04586">
    <property type="entry name" value="CBS_pair_BON_assoc"/>
    <property type="match status" value="1"/>
</dbReference>
<evidence type="ECO:0000256" key="2">
    <source>
        <dbReference type="PROSITE-ProRule" id="PRU00703"/>
    </source>
</evidence>
<dbReference type="Proteomes" id="UP001597097">
    <property type="component" value="Unassembled WGS sequence"/>
</dbReference>
<evidence type="ECO:0000259" key="4">
    <source>
        <dbReference type="PROSITE" id="PS51371"/>
    </source>
</evidence>
<comment type="caution">
    <text evidence="5">The sequence shown here is derived from an EMBL/GenBank/DDBJ whole genome shotgun (WGS) entry which is preliminary data.</text>
</comment>
<keyword evidence="1 2" id="KW-0129">CBS domain</keyword>
<proteinExistence type="predicted"/>
<feature type="domain" description="CBS" evidence="4">
    <location>
        <begin position="101"/>
        <end position="157"/>
    </location>
</feature>
<dbReference type="PROSITE" id="PS51371">
    <property type="entry name" value="CBS"/>
    <property type="match status" value="2"/>
</dbReference>
<dbReference type="RefSeq" id="WP_219539384.1">
    <property type="nucleotide sequence ID" value="NZ_JAHKRM010000060.1"/>
</dbReference>
<evidence type="ECO:0000313" key="5">
    <source>
        <dbReference type="EMBL" id="MFD1546061.1"/>
    </source>
</evidence>
<dbReference type="SMART" id="SM00116">
    <property type="entry name" value="CBS"/>
    <property type="match status" value="2"/>
</dbReference>
<gene>
    <name evidence="5" type="ORF">ACFSJ0_54130</name>
</gene>
<dbReference type="InterPro" id="IPR017080">
    <property type="entry name" value="UCP036990_CBS_BON"/>
</dbReference>
<dbReference type="Pfam" id="PF04972">
    <property type="entry name" value="BON"/>
    <property type="match status" value="1"/>
</dbReference>
<reference evidence="6" key="1">
    <citation type="journal article" date="2019" name="Int. J. Syst. Evol. Microbiol.">
        <title>The Global Catalogue of Microorganisms (GCM) 10K type strain sequencing project: providing services to taxonomists for standard genome sequencing and annotation.</title>
        <authorList>
            <consortium name="The Broad Institute Genomics Platform"/>
            <consortium name="The Broad Institute Genome Sequencing Center for Infectious Disease"/>
            <person name="Wu L."/>
            <person name="Ma J."/>
        </authorList>
    </citation>
    <scope>NUCLEOTIDE SEQUENCE [LARGE SCALE GENOMIC DNA]</scope>
    <source>
        <strain evidence="6">CGMCC 1.15399</strain>
    </source>
</reference>